<comment type="catalytic activity">
    <reaction evidence="10">
        <text>L-histidinol phosphate + H2O = L-histidinol + phosphate</text>
        <dbReference type="Rhea" id="RHEA:14465"/>
        <dbReference type="ChEBI" id="CHEBI:15377"/>
        <dbReference type="ChEBI" id="CHEBI:43474"/>
        <dbReference type="ChEBI" id="CHEBI:57699"/>
        <dbReference type="ChEBI" id="CHEBI:57980"/>
        <dbReference type="EC" id="3.1.3.15"/>
    </reaction>
</comment>
<evidence type="ECO:0000313" key="13">
    <source>
        <dbReference type="EMBL" id="MBB4071533.1"/>
    </source>
</evidence>
<evidence type="ECO:0000256" key="12">
    <source>
        <dbReference type="PIRSR" id="PIRSR600760-2"/>
    </source>
</evidence>
<comment type="function">
    <text evidence="11">Catalyzes the dephosphorylation of histidinol-phosphate to histidinol, the direct precursor of histidine.</text>
</comment>
<dbReference type="SUPFAM" id="SSF56655">
    <property type="entry name" value="Carbohydrate phosphatase"/>
    <property type="match status" value="1"/>
</dbReference>
<evidence type="ECO:0000256" key="3">
    <source>
        <dbReference type="ARBA" id="ARBA00009759"/>
    </source>
</evidence>
<dbReference type="Proteomes" id="UP000571183">
    <property type="component" value="Unassembled WGS sequence"/>
</dbReference>
<dbReference type="RefSeq" id="WP_183304584.1">
    <property type="nucleotide sequence ID" value="NZ_JACIFD010000007.1"/>
</dbReference>
<dbReference type="PANTHER" id="PTHR43200:SF6">
    <property type="entry name" value="3'(2'),5'-BISPHOSPHATE NUCLEOTIDASE"/>
    <property type="match status" value="1"/>
</dbReference>
<organism evidence="13 14">
    <name type="scientific">Canibacter oris</name>
    <dbReference type="NCBI Taxonomy" id="1365628"/>
    <lineage>
        <taxon>Bacteria</taxon>
        <taxon>Bacillati</taxon>
        <taxon>Actinomycetota</taxon>
        <taxon>Actinomycetes</taxon>
        <taxon>Micrococcales</taxon>
        <taxon>Microbacteriaceae</taxon>
        <taxon>Canibacter</taxon>
    </lineage>
</organism>
<comment type="caution">
    <text evidence="13">The sequence shown here is derived from an EMBL/GenBank/DDBJ whole genome shotgun (WGS) entry which is preliminary data.</text>
</comment>
<dbReference type="InterPro" id="IPR000760">
    <property type="entry name" value="Inositol_monophosphatase-like"/>
</dbReference>
<reference evidence="13" key="1">
    <citation type="submission" date="2020-08" db="EMBL/GenBank/DDBJ databases">
        <title>Sequencing the genomes of 1000 actinobacteria strains.</title>
        <authorList>
            <person name="Klenk H.-P."/>
        </authorList>
    </citation>
    <scope>NUCLEOTIDE SEQUENCE [LARGE SCALE GENOMIC DNA]</scope>
    <source>
        <strain evidence="13">DSM 27064</strain>
    </source>
</reference>
<dbReference type="InterPro" id="IPR051090">
    <property type="entry name" value="Inositol_monoP_superfamily"/>
</dbReference>
<feature type="binding site" evidence="12">
    <location>
        <position position="95"/>
    </location>
    <ligand>
        <name>Mg(2+)</name>
        <dbReference type="ChEBI" id="CHEBI:18420"/>
        <label>1</label>
        <note>catalytic</note>
    </ligand>
</feature>
<sequence>MSSTAKTLSATPADLDFALELATIANKISLPRFKAADLKVTTKPDRTYVTDADKAVEAAIRAHIEKHRPADVFFGEETGGDAAATTAGVRRWILDPIDGTANFLRGVPNWATLIALEIDGEAQLGVCAMPALDTTWWALAGHGAYKQVGITQPQRIHVSAVSELADASLSFQSIQQWEEAGKLDSLLSLRRQVWRDRAYGDAWSYMALAEGLLDLVGEFDIKSYDVAAIIPIVNEAGGKFSDLDGNPSAWSGSSMASNGLLHEQFLAAVRGVA</sequence>
<evidence type="ECO:0000256" key="1">
    <source>
        <dbReference type="ARBA" id="ARBA00001946"/>
    </source>
</evidence>
<dbReference type="Gene3D" id="3.40.190.80">
    <property type="match status" value="1"/>
</dbReference>
<protein>
    <recommendedName>
        <fullName evidence="5">Histidinol-phosphatase</fullName>
        <ecNumber evidence="4">3.1.3.15</ecNumber>
    </recommendedName>
    <alternativeName>
        <fullName evidence="9">Histidinol-phosphate phosphatase</fullName>
    </alternativeName>
</protein>
<evidence type="ECO:0000256" key="4">
    <source>
        <dbReference type="ARBA" id="ARBA00013085"/>
    </source>
</evidence>
<comment type="similarity">
    <text evidence="3">Belongs to the inositol monophosphatase superfamily.</text>
</comment>
<dbReference type="EC" id="3.1.3.15" evidence="4"/>
<evidence type="ECO:0000256" key="2">
    <source>
        <dbReference type="ARBA" id="ARBA00004970"/>
    </source>
</evidence>
<dbReference type="GO" id="GO:0046872">
    <property type="term" value="F:metal ion binding"/>
    <property type="evidence" value="ECO:0007669"/>
    <property type="project" value="UniProtKB-KW"/>
</dbReference>
<dbReference type="PROSITE" id="PS00629">
    <property type="entry name" value="IMP_1"/>
    <property type="match status" value="1"/>
</dbReference>
<name>A0A840DII1_9MICO</name>
<evidence type="ECO:0000256" key="8">
    <source>
        <dbReference type="ARBA" id="ARBA00022842"/>
    </source>
</evidence>
<dbReference type="EMBL" id="JACIFD010000007">
    <property type="protein sequence ID" value="MBB4071533.1"/>
    <property type="molecule type" value="Genomic_DNA"/>
</dbReference>
<dbReference type="PANTHER" id="PTHR43200">
    <property type="entry name" value="PHOSPHATASE"/>
    <property type="match status" value="1"/>
</dbReference>
<keyword evidence="8 12" id="KW-0460">Magnesium</keyword>
<evidence type="ECO:0000256" key="5">
    <source>
        <dbReference type="ARBA" id="ARBA00021697"/>
    </source>
</evidence>
<accession>A0A840DII1</accession>
<feature type="binding site" evidence="12">
    <location>
        <position position="98"/>
    </location>
    <ligand>
        <name>Mg(2+)</name>
        <dbReference type="ChEBI" id="CHEBI:18420"/>
        <label>1</label>
        <note>catalytic</note>
    </ligand>
</feature>
<dbReference type="InterPro" id="IPR020583">
    <property type="entry name" value="Inositol_monoP_metal-BS"/>
</dbReference>
<evidence type="ECO:0000256" key="9">
    <source>
        <dbReference type="ARBA" id="ARBA00033209"/>
    </source>
</evidence>
<keyword evidence="14" id="KW-1185">Reference proteome</keyword>
<evidence type="ECO:0000313" key="14">
    <source>
        <dbReference type="Proteomes" id="UP000571183"/>
    </source>
</evidence>
<gene>
    <name evidence="13" type="ORF">F5897_000841</name>
</gene>
<keyword evidence="7 13" id="KW-0378">Hydrolase</keyword>
<proteinExistence type="inferred from homology"/>
<dbReference type="FunFam" id="3.30.540.10:FF:000003">
    <property type="entry name" value="Inositol-1-monophosphatase"/>
    <property type="match status" value="1"/>
</dbReference>
<evidence type="ECO:0000256" key="11">
    <source>
        <dbReference type="ARBA" id="ARBA00053547"/>
    </source>
</evidence>
<evidence type="ECO:0000256" key="7">
    <source>
        <dbReference type="ARBA" id="ARBA00022801"/>
    </source>
</evidence>
<dbReference type="PRINTS" id="PR00377">
    <property type="entry name" value="IMPHPHTASES"/>
</dbReference>
<keyword evidence="6 12" id="KW-0479">Metal-binding</keyword>
<comment type="pathway">
    <text evidence="2">Amino-acid biosynthesis; L-histidine biosynthesis; L-histidine from 5-phospho-alpha-D-ribose 1-diphosphate: step 8/9.</text>
</comment>
<feature type="binding site" evidence="12">
    <location>
        <position position="97"/>
    </location>
    <ligand>
        <name>Mg(2+)</name>
        <dbReference type="ChEBI" id="CHEBI:18420"/>
        <label>1</label>
        <note>catalytic</note>
    </ligand>
</feature>
<feature type="binding site" evidence="12">
    <location>
        <position position="76"/>
    </location>
    <ligand>
        <name>Mg(2+)</name>
        <dbReference type="ChEBI" id="CHEBI:18420"/>
        <label>1</label>
        <note>catalytic</note>
    </ligand>
</feature>
<dbReference type="AlphaFoldDB" id="A0A840DII1"/>
<evidence type="ECO:0000256" key="10">
    <source>
        <dbReference type="ARBA" id="ARBA00049158"/>
    </source>
</evidence>
<dbReference type="GO" id="GO:0000105">
    <property type="term" value="P:L-histidine biosynthetic process"/>
    <property type="evidence" value="ECO:0007669"/>
    <property type="project" value="TreeGrafter"/>
</dbReference>
<dbReference type="GO" id="GO:0004401">
    <property type="term" value="F:histidinol-phosphatase activity"/>
    <property type="evidence" value="ECO:0007669"/>
    <property type="project" value="UniProtKB-EC"/>
</dbReference>
<comment type="cofactor">
    <cofactor evidence="1 12">
        <name>Mg(2+)</name>
        <dbReference type="ChEBI" id="CHEBI:18420"/>
    </cofactor>
</comment>
<dbReference type="Pfam" id="PF00459">
    <property type="entry name" value="Inositol_P"/>
    <property type="match status" value="1"/>
</dbReference>
<feature type="binding site" evidence="12">
    <location>
        <position position="225"/>
    </location>
    <ligand>
        <name>Mg(2+)</name>
        <dbReference type="ChEBI" id="CHEBI:18420"/>
        <label>1</label>
        <note>catalytic</note>
    </ligand>
</feature>
<evidence type="ECO:0000256" key="6">
    <source>
        <dbReference type="ARBA" id="ARBA00022723"/>
    </source>
</evidence>
<dbReference type="Gene3D" id="3.30.540.10">
    <property type="entry name" value="Fructose-1,6-Bisphosphatase, subunit A, domain 1"/>
    <property type="match status" value="1"/>
</dbReference>